<protein>
    <recommendedName>
        <fullName evidence="4">Dmrt1</fullName>
    </recommendedName>
</protein>
<feature type="region of interest" description="Disordered" evidence="1">
    <location>
        <begin position="1"/>
        <end position="51"/>
    </location>
</feature>
<dbReference type="EMBL" id="JAMKFB020000013">
    <property type="protein sequence ID" value="KAL0177039.1"/>
    <property type="molecule type" value="Genomic_DNA"/>
</dbReference>
<evidence type="ECO:0000256" key="1">
    <source>
        <dbReference type="SAM" id="MobiDB-lite"/>
    </source>
</evidence>
<evidence type="ECO:0000313" key="2">
    <source>
        <dbReference type="EMBL" id="KAL0177039.1"/>
    </source>
</evidence>
<dbReference type="AlphaFoldDB" id="A0ABD0PT27"/>
<feature type="compositionally biased region" description="Polar residues" evidence="1">
    <location>
        <begin position="42"/>
        <end position="51"/>
    </location>
</feature>
<accession>A0ABD0PT27</accession>
<evidence type="ECO:0000313" key="3">
    <source>
        <dbReference type="Proteomes" id="UP001529510"/>
    </source>
</evidence>
<reference evidence="2 3" key="1">
    <citation type="submission" date="2024-05" db="EMBL/GenBank/DDBJ databases">
        <title>Genome sequencing and assembly of Indian major carp, Cirrhinus mrigala (Hamilton, 1822).</title>
        <authorList>
            <person name="Mohindra V."/>
            <person name="Chowdhury L.M."/>
            <person name="Lal K."/>
            <person name="Jena J.K."/>
        </authorList>
    </citation>
    <scope>NUCLEOTIDE SEQUENCE [LARGE SCALE GENOMIC DNA]</scope>
    <source>
        <strain evidence="2">CM1030</strain>
        <tissue evidence="2">Blood</tissue>
    </source>
</reference>
<organism evidence="2 3">
    <name type="scientific">Cirrhinus mrigala</name>
    <name type="common">Mrigala</name>
    <dbReference type="NCBI Taxonomy" id="683832"/>
    <lineage>
        <taxon>Eukaryota</taxon>
        <taxon>Metazoa</taxon>
        <taxon>Chordata</taxon>
        <taxon>Craniata</taxon>
        <taxon>Vertebrata</taxon>
        <taxon>Euteleostomi</taxon>
        <taxon>Actinopterygii</taxon>
        <taxon>Neopterygii</taxon>
        <taxon>Teleostei</taxon>
        <taxon>Ostariophysi</taxon>
        <taxon>Cypriniformes</taxon>
        <taxon>Cyprinidae</taxon>
        <taxon>Labeoninae</taxon>
        <taxon>Labeonini</taxon>
        <taxon>Cirrhinus</taxon>
    </lineage>
</organism>
<proteinExistence type="predicted"/>
<keyword evidence="3" id="KW-1185">Reference proteome</keyword>
<evidence type="ECO:0008006" key="4">
    <source>
        <dbReference type="Google" id="ProtNLM"/>
    </source>
</evidence>
<sequence length="51" mass="5590">MSLCEEKEEKDVVHDQNKRAASPGPSCVSMRSDGSMPEHRNFSTGSVNINP</sequence>
<feature type="compositionally biased region" description="Basic and acidic residues" evidence="1">
    <location>
        <begin position="1"/>
        <end position="18"/>
    </location>
</feature>
<feature type="non-terminal residue" evidence="2">
    <location>
        <position position="51"/>
    </location>
</feature>
<dbReference type="Proteomes" id="UP001529510">
    <property type="component" value="Unassembled WGS sequence"/>
</dbReference>
<name>A0ABD0PT27_CIRMR</name>
<comment type="caution">
    <text evidence="2">The sequence shown here is derived from an EMBL/GenBank/DDBJ whole genome shotgun (WGS) entry which is preliminary data.</text>
</comment>
<gene>
    <name evidence="2" type="ORF">M9458_025933</name>
</gene>